<accession>A0A1G2ND98</accession>
<keyword evidence="1" id="KW-0732">Signal</keyword>
<proteinExistence type="predicted"/>
<evidence type="ECO:0000313" key="3">
    <source>
        <dbReference type="EMBL" id="OHA34077.1"/>
    </source>
</evidence>
<evidence type="ECO:0000313" key="4">
    <source>
        <dbReference type="Proteomes" id="UP000177797"/>
    </source>
</evidence>
<feature type="chain" id="PRO_5009583770" description="Pesticidal crystal protein Cry22Aa Ig-like domain-containing protein" evidence="1">
    <location>
        <begin position="24"/>
        <end position="607"/>
    </location>
</feature>
<name>A0A1G2ND98_9BACT</name>
<dbReference type="Gene3D" id="2.60.40.1080">
    <property type="match status" value="1"/>
</dbReference>
<dbReference type="Gene3D" id="2.60.40.10">
    <property type="entry name" value="Immunoglobulins"/>
    <property type="match status" value="2"/>
</dbReference>
<feature type="domain" description="Pesticidal crystal protein Cry22Aa Ig-like" evidence="2">
    <location>
        <begin position="433"/>
        <end position="502"/>
    </location>
</feature>
<dbReference type="EMBL" id="MHSA01000018">
    <property type="protein sequence ID" value="OHA34077.1"/>
    <property type="molecule type" value="Genomic_DNA"/>
</dbReference>
<organism evidence="3 4">
    <name type="scientific">Candidatus Taylorbacteria bacterium RIFCSPLOWO2_01_FULL_48_100</name>
    <dbReference type="NCBI Taxonomy" id="1802322"/>
    <lineage>
        <taxon>Bacteria</taxon>
        <taxon>Candidatus Tayloriibacteriota</taxon>
    </lineage>
</organism>
<feature type="signal peptide" evidence="1">
    <location>
        <begin position="1"/>
        <end position="23"/>
    </location>
</feature>
<dbReference type="Pfam" id="PF16403">
    <property type="entry name" value="Bact_surface_Ig-like"/>
    <property type="match status" value="2"/>
</dbReference>
<reference evidence="3 4" key="1">
    <citation type="journal article" date="2016" name="Nat. Commun.">
        <title>Thousands of microbial genomes shed light on interconnected biogeochemical processes in an aquifer system.</title>
        <authorList>
            <person name="Anantharaman K."/>
            <person name="Brown C.T."/>
            <person name="Hug L.A."/>
            <person name="Sharon I."/>
            <person name="Castelle C.J."/>
            <person name="Probst A.J."/>
            <person name="Thomas B.C."/>
            <person name="Singh A."/>
            <person name="Wilkins M.J."/>
            <person name="Karaoz U."/>
            <person name="Brodie E.L."/>
            <person name="Williams K.H."/>
            <person name="Hubbard S.S."/>
            <person name="Banfield J.F."/>
        </authorList>
    </citation>
    <scope>NUCLEOTIDE SEQUENCE [LARGE SCALE GENOMIC DNA]</scope>
</reference>
<dbReference type="InterPro" id="IPR032179">
    <property type="entry name" value="Cry22Aa_Ig-like"/>
</dbReference>
<dbReference type="AlphaFoldDB" id="A0A1G2ND98"/>
<feature type="domain" description="Pesticidal crystal protein Cry22Aa Ig-like" evidence="2">
    <location>
        <begin position="168"/>
        <end position="242"/>
    </location>
</feature>
<protein>
    <recommendedName>
        <fullName evidence="2">Pesticidal crystal protein Cry22Aa Ig-like domain-containing protein</fullName>
    </recommendedName>
</protein>
<dbReference type="Proteomes" id="UP000177797">
    <property type="component" value="Unassembled WGS sequence"/>
</dbReference>
<dbReference type="InterPro" id="IPR013783">
    <property type="entry name" value="Ig-like_fold"/>
</dbReference>
<evidence type="ECO:0000256" key="1">
    <source>
        <dbReference type="SAM" id="SignalP"/>
    </source>
</evidence>
<gene>
    <name evidence="3" type="ORF">A2938_00125</name>
</gene>
<sequence>MHRNLLFLFSVFIALAYAPIAYADGTLGITAVSAEKTYAQADNNFAHGWKWVFALTVPTDEPVLQMKFGNWTKVNSAISPVGNVRFYSAQSSNSTSAGGAIGVNAVDTYGSVMNLLPITNPTFDLSTSTPGRQIQITVEVQIPTGSAGGSYTGSFGISTAPDTTSPVISLLGSPSVIHERGTAYTDAGATAMDNIDGSVTAGIVLSGTTINSSTSIGSYILSYNVSDAAGNAALTVTRSVTVQDTIAPTATVSYSTTTPTNADVVATLEPSEPVTVTNNGGATTTTFSQNGNFIFLFADVANNTGSTTASVANIDKVAPTIANSTLNGVDSNVAVNIASTSVAIALTASEPVNWLSLKVEKQDDSAVYKLFQSGTGCEDGTTSCSKTWTGDLSAGTLSDGAYRVKVRMRDAVGNETEGYLGTTITVDTTAPVITVTGVTSASVNIGSSYTDAGATALDARDGAVSVSSSGSVDTGTIAAYIISYTATDALGNTATASRTVNVVPILVTSITVSGAGSATSISLGNTLQMFASVLPVNATNSAVVWIVQCDNVANNCPGGQFALNLDGGGTISASGLLTPVDSGNMRVRATATDGSGISGTLDITIVN</sequence>
<comment type="caution">
    <text evidence="3">The sequence shown here is derived from an EMBL/GenBank/DDBJ whole genome shotgun (WGS) entry which is preliminary data.</text>
</comment>
<evidence type="ECO:0000259" key="2">
    <source>
        <dbReference type="Pfam" id="PF16403"/>
    </source>
</evidence>